<keyword evidence="6" id="KW-1185">Reference proteome</keyword>
<evidence type="ECO:0000256" key="1">
    <source>
        <dbReference type="ARBA" id="ARBA00022691"/>
    </source>
</evidence>
<keyword evidence="1" id="KW-0949">S-adenosyl-L-methionine</keyword>
<dbReference type="Pfam" id="PF13353">
    <property type="entry name" value="Fer4_12"/>
    <property type="match status" value="1"/>
</dbReference>
<organism evidence="5 6">
    <name type="scientific">Thermosipho japonicus</name>
    <dbReference type="NCBI Taxonomy" id="90323"/>
    <lineage>
        <taxon>Bacteria</taxon>
        <taxon>Thermotogati</taxon>
        <taxon>Thermotogota</taxon>
        <taxon>Thermotogae</taxon>
        <taxon>Thermotogales</taxon>
        <taxon>Fervidobacteriaceae</taxon>
        <taxon>Thermosipho</taxon>
    </lineage>
</organism>
<dbReference type="InterPro" id="IPR013785">
    <property type="entry name" value="Aldolase_TIM"/>
</dbReference>
<proteinExistence type="predicted"/>
<evidence type="ECO:0000256" key="2">
    <source>
        <dbReference type="ARBA" id="ARBA00022723"/>
    </source>
</evidence>
<keyword evidence="5" id="KW-0560">Oxidoreductase</keyword>
<dbReference type="GO" id="GO:0046872">
    <property type="term" value="F:metal ion binding"/>
    <property type="evidence" value="ECO:0007669"/>
    <property type="project" value="UniProtKB-KW"/>
</dbReference>
<dbReference type="Proteomes" id="UP000555828">
    <property type="component" value="Unassembled WGS sequence"/>
</dbReference>
<dbReference type="Gene3D" id="3.20.20.70">
    <property type="entry name" value="Aldolase class I"/>
    <property type="match status" value="1"/>
</dbReference>
<dbReference type="EMBL" id="JACHEX010000003">
    <property type="protein sequence ID" value="MBB6062708.1"/>
    <property type="molecule type" value="Genomic_DNA"/>
</dbReference>
<name>A0A841GSR4_9BACT</name>
<gene>
    <name evidence="5" type="ORF">HNP65_001160</name>
</gene>
<evidence type="ECO:0000313" key="6">
    <source>
        <dbReference type="Proteomes" id="UP000555828"/>
    </source>
</evidence>
<keyword evidence="4" id="KW-0411">Iron-sulfur</keyword>
<accession>A0A841GSR4</accession>
<dbReference type="EC" id="1.97.1.4" evidence="5"/>
<reference evidence="5 6" key="1">
    <citation type="submission" date="2020-08" db="EMBL/GenBank/DDBJ databases">
        <title>Genomic Encyclopedia of Type Strains, Phase IV (KMG-IV): sequencing the most valuable type-strain genomes for metagenomic binning, comparative biology and taxonomic classification.</title>
        <authorList>
            <person name="Goeker M."/>
        </authorList>
    </citation>
    <scope>NUCLEOTIDE SEQUENCE [LARGE SCALE GENOMIC DNA]</scope>
    <source>
        <strain evidence="5 6">DSM 13481</strain>
    </source>
</reference>
<evidence type="ECO:0000256" key="4">
    <source>
        <dbReference type="ARBA" id="ARBA00023014"/>
    </source>
</evidence>
<keyword evidence="3" id="KW-0408">Iron</keyword>
<dbReference type="AlphaFoldDB" id="A0A841GSR4"/>
<protein>
    <submittedName>
        <fullName evidence="5">Anaerobic ribonucleoside-triphosphate reductase activating protein</fullName>
        <ecNumber evidence="5">1.97.1.4</ecNumber>
    </submittedName>
</protein>
<dbReference type="SFLD" id="SFLDS00029">
    <property type="entry name" value="Radical_SAM"/>
    <property type="match status" value="1"/>
</dbReference>
<comment type="caution">
    <text evidence="5">The sequence shown here is derived from an EMBL/GenBank/DDBJ whole genome shotgun (WGS) entry which is preliminary data.</text>
</comment>
<dbReference type="GO" id="GO:0043365">
    <property type="term" value="F:[formate-C-acetyltransferase]-activating enzyme activity"/>
    <property type="evidence" value="ECO:0007669"/>
    <property type="project" value="UniProtKB-EC"/>
</dbReference>
<sequence length="172" mass="20374">MTVYVNRIFFSTNDHPKLLGLSIYFQGCDRSPKCLLCHNKETWEPYKGFKYDLEDLIQILKDKINYALESYDKIAVVYLGGEPLAPYNRDAVFQISKELKEEFSEKIVNTLYSWRTLEEIERQNLENYIEYMDELVLGPYDYTQRNVDEKGNVLFPASKNQKYIRLNKVLSK</sequence>
<evidence type="ECO:0000256" key="3">
    <source>
        <dbReference type="ARBA" id="ARBA00023004"/>
    </source>
</evidence>
<dbReference type="GO" id="GO:0051536">
    <property type="term" value="F:iron-sulfur cluster binding"/>
    <property type="evidence" value="ECO:0007669"/>
    <property type="project" value="UniProtKB-KW"/>
</dbReference>
<keyword evidence="2" id="KW-0479">Metal-binding</keyword>
<dbReference type="InterPro" id="IPR007197">
    <property type="entry name" value="rSAM"/>
</dbReference>
<dbReference type="RefSeq" id="WP_184619359.1">
    <property type="nucleotide sequence ID" value="NZ_JACHEX010000003.1"/>
</dbReference>
<evidence type="ECO:0000313" key="5">
    <source>
        <dbReference type="EMBL" id="MBB6062708.1"/>
    </source>
</evidence>